<organism evidence="5">
    <name type="scientific">Sesamum radiatum</name>
    <name type="common">Black benniseed</name>
    <dbReference type="NCBI Taxonomy" id="300843"/>
    <lineage>
        <taxon>Eukaryota</taxon>
        <taxon>Viridiplantae</taxon>
        <taxon>Streptophyta</taxon>
        <taxon>Embryophyta</taxon>
        <taxon>Tracheophyta</taxon>
        <taxon>Spermatophyta</taxon>
        <taxon>Magnoliopsida</taxon>
        <taxon>eudicotyledons</taxon>
        <taxon>Gunneridae</taxon>
        <taxon>Pentapetalae</taxon>
        <taxon>asterids</taxon>
        <taxon>lamiids</taxon>
        <taxon>Lamiales</taxon>
        <taxon>Pedaliaceae</taxon>
        <taxon>Sesamum</taxon>
    </lineage>
</organism>
<dbReference type="InterPro" id="IPR036226">
    <property type="entry name" value="LipOase_C_sf"/>
</dbReference>
<protein>
    <submittedName>
        <fullName evidence="5">Lipoxygenase 6, chloroplastic</fullName>
    </submittedName>
</protein>
<evidence type="ECO:0000256" key="3">
    <source>
        <dbReference type="ARBA" id="ARBA00023002"/>
    </source>
</evidence>
<name>A0AAW2W2G4_SESRA</name>
<reference evidence="5" key="2">
    <citation type="journal article" date="2024" name="Plant">
        <title>Genomic evolution and insights into agronomic trait innovations of Sesamum species.</title>
        <authorList>
            <person name="Miao H."/>
            <person name="Wang L."/>
            <person name="Qu L."/>
            <person name="Liu H."/>
            <person name="Sun Y."/>
            <person name="Le M."/>
            <person name="Wang Q."/>
            <person name="Wei S."/>
            <person name="Zheng Y."/>
            <person name="Lin W."/>
            <person name="Duan Y."/>
            <person name="Cao H."/>
            <person name="Xiong S."/>
            <person name="Wang X."/>
            <person name="Wei L."/>
            <person name="Li C."/>
            <person name="Ma Q."/>
            <person name="Ju M."/>
            <person name="Zhao R."/>
            <person name="Li G."/>
            <person name="Mu C."/>
            <person name="Tian Q."/>
            <person name="Mei H."/>
            <person name="Zhang T."/>
            <person name="Gao T."/>
            <person name="Zhang H."/>
        </authorList>
    </citation>
    <scope>NUCLEOTIDE SEQUENCE</scope>
    <source>
        <strain evidence="5">G02</strain>
    </source>
</reference>
<reference evidence="5" key="1">
    <citation type="submission" date="2020-06" db="EMBL/GenBank/DDBJ databases">
        <authorList>
            <person name="Li T."/>
            <person name="Hu X."/>
            <person name="Zhang T."/>
            <person name="Song X."/>
            <person name="Zhang H."/>
            <person name="Dai N."/>
            <person name="Sheng W."/>
            <person name="Hou X."/>
            <person name="Wei L."/>
        </authorList>
    </citation>
    <scope>NUCLEOTIDE SEQUENCE</scope>
    <source>
        <strain evidence="5">G02</strain>
        <tissue evidence="5">Leaf</tissue>
    </source>
</reference>
<gene>
    <name evidence="5" type="ORF">Sradi_0249800</name>
</gene>
<evidence type="ECO:0000256" key="2">
    <source>
        <dbReference type="ARBA" id="ARBA00022964"/>
    </source>
</evidence>
<dbReference type="InterPro" id="IPR000907">
    <property type="entry name" value="LipOase"/>
</dbReference>
<dbReference type="EMBL" id="JACGWJ010000002">
    <property type="protein sequence ID" value="KAL0435419.1"/>
    <property type="molecule type" value="Genomic_DNA"/>
</dbReference>
<dbReference type="GO" id="GO:0046872">
    <property type="term" value="F:metal ion binding"/>
    <property type="evidence" value="ECO:0007669"/>
    <property type="project" value="UniProtKB-KW"/>
</dbReference>
<evidence type="ECO:0000256" key="1">
    <source>
        <dbReference type="ARBA" id="ARBA00022723"/>
    </source>
</evidence>
<dbReference type="SUPFAM" id="SSF48484">
    <property type="entry name" value="Lipoxigenase"/>
    <property type="match status" value="1"/>
</dbReference>
<dbReference type="InterPro" id="IPR013819">
    <property type="entry name" value="LipOase_C"/>
</dbReference>
<evidence type="ECO:0000259" key="4">
    <source>
        <dbReference type="PROSITE" id="PS51393"/>
    </source>
</evidence>
<keyword evidence="2" id="KW-0223">Dioxygenase</keyword>
<sequence length="120" mass="13837">MENVCTNSAAIQTLANHCAGGMIETFNAPSKYCIEFSHSAYRNWWRFNLERLPADLIRSNRATVINFGQYPYGAYITARPPFMRWLLPSENDPDYEHFFVDPQEYFISSCREGGLVELGQ</sequence>
<proteinExistence type="predicted"/>
<keyword evidence="3" id="KW-0560">Oxidoreductase</keyword>
<dbReference type="GO" id="GO:0016702">
    <property type="term" value="F:oxidoreductase activity, acting on single donors with incorporation of molecular oxygen, incorporation of two atoms of oxygen"/>
    <property type="evidence" value="ECO:0007669"/>
    <property type="project" value="InterPro"/>
</dbReference>
<dbReference type="PROSITE" id="PS51393">
    <property type="entry name" value="LIPOXYGENASE_3"/>
    <property type="match status" value="1"/>
</dbReference>
<keyword evidence="1" id="KW-0479">Metal-binding</keyword>
<feature type="domain" description="Lipoxygenase" evidence="4">
    <location>
        <begin position="1"/>
        <end position="72"/>
    </location>
</feature>
<accession>A0AAW2W2G4</accession>
<dbReference type="Gene3D" id="1.20.245.10">
    <property type="entry name" value="Lipoxygenase-1, Domain 5"/>
    <property type="match status" value="2"/>
</dbReference>
<dbReference type="PANTHER" id="PTHR11771">
    <property type="entry name" value="LIPOXYGENASE"/>
    <property type="match status" value="1"/>
</dbReference>
<dbReference type="AlphaFoldDB" id="A0AAW2W2G4"/>
<comment type="caution">
    <text evidence="5">The sequence shown here is derived from an EMBL/GenBank/DDBJ whole genome shotgun (WGS) entry which is preliminary data.</text>
</comment>
<evidence type="ECO:0000313" key="5">
    <source>
        <dbReference type="EMBL" id="KAL0435419.1"/>
    </source>
</evidence>
<dbReference type="Pfam" id="PF00305">
    <property type="entry name" value="Lipoxygenase"/>
    <property type="match status" value="1"/>
</dbReference>
<dbReference type="GO" id="GO:0034440">
    <property type="term" value="P:lipid oxidation"/>
    <property type="evidence" value="ECO:0007669"/>
    <property type="project" value="InterPro"/>
</dbReference>